<evidence type="ECO:0000313" key="3">
    <source>
        <dbReference type="Proteomes" id="UP000305654"/>
    </source>
</evidence>
<dbReference type="OrthoDB" id="8478968at2"/>
<feature type="transmembrane region" description="Helical" evidence="1">
    <location>
        <begin position="240"/>
        <end position="264"/>
    </location>
</feature>
<dbReference type="RefSeq" id="WP_138327153.1">
    <property type="nucleotide sequence ID" value="NZ_VCDI01000006.1"/>
</dbReference>
<keyword evidence="1" id="KW-0812">Transmembrane</keyword>
<name>A0A5R9J1I7_9PROT</name>
<accession>A0A5R9J1I7</accession>
<feature type="transmembrane region" description="Helical" evidence="1">
    <location>
        <begin position="344"/>
        <end position="362"/>
    </location>
</feature>
<feature type="transmembrane region" description="Helical" evidence="1">
    <location>
        <begin position="32"/>
        <end position="51"/>
    </location>
</feature>
<feature type="transmembrane region" description="Helical" evidence="1">
    <location>
        <begin position="369"/>
        <end position="389"/>
    </location>
</feature>
<reference evidence="2 3" key="1">
    <citation type="submission" date="2019-05" db="EMBL/GenBank/DDBJ databases">
        <authorList>
            <person name="Pankratov T."/>
            <person name="Grouzdev D."/>
        </authorList>
    </citation>
    <scope>NUCLEOTIDE SEQUENCE [LARGE SCALE GENOMIC DNA]</scope>
    <source>
        <strain evidence="2 3">KEBCLARHB70R</strain>
    </source>
</reference>
<keyword evidence="1" id="KW-0472">Membrane</keyword>
<keyword evidence="1" id="KW-1133">Transmembrane helix</keyword>
<dbReference type="AlphaFoldDB" id="A0A5R9J1I7"/>
<dbReference type="EMBL" id="VCDI01000006">
    <property type="protein sequence ID" value="TLU71515.1"/>
    <property type="molecule type" value="Genomic_DNA"/>
</dbReference>
<dbReference type="Proteomes" id="UP000305654">
    <property type="component" value="Unassembled WGS sequence"/>
</dbReference>
<proteinExistence type="predicted"/>
<feature type="transmembrane region" description="Helical" evidence="1">
    <location>
        <begin position="432"/>
        <end position="450"/>
    </location>
</feature>
<feature type="transmembrane region" description="Helical" evidence="1">
    <location>
        <begin position="206"/>
        <end position="228"/>
    </location>
</feature>
<keyword evidence="3" id="KW-1185">Reference proteome</keyword>
<gene>
    <name evidence="2" type="ORF">FE263_16655</name>
</gene>
<evidence type="ECO:0008006" key="4">
    <source>
        <dbReference type="Google" id="ProtNLM"/>
    </source>
</evidence>
<evidence type="ECO:0000313" key="2">
    <source>
        <dbReference type="EMBL" id="TLU71515.1"/>
    </source>
</evidence>
<feature type="transmembrane region" description="Helical" evidence="1">
    <location>
        <begin position="117"/>
        <end position="141"/>
    </location>
</feature>
<feature type="transmembrane region" description="Helical" evidence="1">
    <location>
        <begin position="293"/>
        <end position="313"/>
    </location>
</feature>
<feature type="transmembrane region" description="Helical" evidence="1">
    <location>
        <begin position="322"/>
        <end position="338"/>
    </location>
</feature>
<feature type="transmembrane region" description="Helical" evidence="1">
    <location>
        <begin position="153"/>
        <end position="186"/>
    </location>
</feature>
<organism evidence="2 3">
    <name type="scientific">Lichenicoccus roseus</name>
    <dbReference type="NCBI Taxonomy" id="2683649"/>
    <lineage>
        <taxon>Bacteria</taxon>
        <taxon>Pseudomonadati</taxon>
        <taxon>Pseudomonadota</taxon>
        <taxon>Alphaproteobacteria</taxon>
        <taxon>Acetobacterales</taxon>
        <taxon>Acetobacteraceae</taxon>
        <taxon>Lichenicoccus</taxon>
    </lineage>
</organism>
<protein>
    <recommendedName>
        <fullName evidence="4">Glycosyltransferase RgtA/B/C/D-like domain-containing protein</fullName>
    </recommendedName>
</protein>
<evidence type="ECO:0000256" key="1">
    <source>
        <dbReference type="SAM" id="Phobius"/>
    </source>
</evidence>
<comment type="caution">
    <text evidence="2">The sequence shown here is derived from an EMBL/GenBank/DDBJ whole genome shotgun (WGS) entry which is preliminary data.</text>
</comment>
<sequence>MANPTEIVTTLQSTRGAVAGGDPATRRFFRDFLILALAIGGTLLLSKRQALTGDEPRYFMFARSFIEHGRFVMTLPQWQHLYRATTGLEAASLPVGYHDVALLNGVYLPAVLAPVSLAGLAALRLATLLAGLLGLACLLGLARRTGSGGAAWVATLVAGLSIPLLPYLHIFYMETFLFALLCAAWWRLQTPTRNTLGDVVTGCLLLALPFVHLRAAVVAVVLYGLLLWQVCMRGQWLRAAALVALAAAALAVLVTANLSIYGTVTGPVNTARPPLPSEWFGVLSMQLFNVRHGLLAFAPVWLLGYAGLVAGALRGSRLARQGLVLAAIAAVTGVGVNPGECWPARFWVLSIPMLAVGLCLWWQMARTRLPRILALSLIAFTLLNSYAFLKHPNDLLENRQSGTTYQAWFDKVGHLDFGLPLPVETDDPIDRTAATTLAIGSLLFVAFAIAAPVRGPAWTTGCFLLLLAALDAAHVRLVPPAQYRVEARPDRLTLVMQQPMAAGYVQLGRPWLPLFGPPQWPRFDVEADGALGQSRHFEAARNVVPVSCKDGIRSVTIATRSAIDLADAAHYRMRLYRSQSMIWRTVGWLRDRC</sequence>